<evidence type="ECO:0000313" key="2">
    <source>
        <dbReference type="Proteomes" id="UP001632037"/>
    </source>
</evidence>
<comment type="caution">
    <text evidence="1">The sequence shown here is derived from an EMBL/GenBank/DDBJ whole genome shotgun (WGS) entry which is preliminary data.</text>
</comment>
<accession>A0ABD3FI79</accession>
<gene>
    <name evidence="1" type="ORF">V7S43_009604</name>
</gene>
<dbReference type="EMBL" id="JBIMZQ010000020">
    <property type="protein sequence ID" value="KAL3665570.1"/>
    <property type="molecule type" value="Genomic_DNA"/>
</dbReference>
<organism evidence="1 2">
    <name type="scientific">Phytophthora oleae</name>
    <dbReference type="NCBI Taxonomy" id="2107226"/>
    <lineage>
        <taxon>Eukaryota</taxon>
        <taxon>Sar</taxon>
        <taxon>Stramenopiles</taxon>
        <taxon>Oomycota</taxon>
        <taxon>Peronosporomycetes</taxon>
        <taxon>Peronosporales</taxon>
        <taxon>Peronosporaceae</taxon>
        <taxon>Phytophthora</taxon>
    </lineage>
</organism>
<evidence type="ECO:0008006" key="3">
    <source>
        <dbReference type="Google" id="ProtNLM"/>
    </source>
</evidence>
<protein>
    <recommendedName>
        <fullName evidence="3">OTU domain-containing protein</fullName>
    </recommendedName>
</protein>
<dbReference type="Proteomes" id="UP001632037">
    <property type="component" value="Unassembled WGS sequence"/>
</dbReference>
<dbReference type="AlphaFoldDB" id="A0ABD3FI79"/>
<name>A0ABD3FI79_9STRA</name>
<proteinExistence type="predicted"/>
<sequence>MHPIRGDAKAPTSFSEVEHQLGICEFPVPATGNCQVFAVAQALLETQFHQEPEQVCRLAASLKKGVQQVAELNWQMDFTWEARRSIVKRAYPRTKITKANSSKLLLQWFHQFADSPTDGITQLPKSLWGDNDTLRMMSKFLKKDIFILGQEGDGKWACIRHEFRTVSSKGGNYQTSKERL</sequence>
<evidence type="ECO:0000313" key="1">
    <source>
        <dbReference type="EMBL" id="KAL3665570.1"/>
    </source>
</evidence>
<reference evidence="1 2" key="1">
    <citation type="submission" date="2024-09" db="EMBL/GenBank/DDBJ databases">
        <title>Genome sequencing and assembly of Phytophthora oleae, isolate VK10A, causative agent of rot of olive drupes.</title>
        <authorList>
            <person name="Conti Taguali S."/>
            <person name="Riolo M."/>
            <person name="La Spada F."/>
            <person name="Cacciola S.O."/>
            <person name="Dionisio G."/>
        </authorList>
    </citation>
    <scope>NUCLEOTIDE SEQUENCE [LARGE SCALE GENOMIC DNA]</scope>
    <source>
        <strain evidence="1 2">VK10A</strain>
    </source>
</reference>
<keyword evidence="2" id="KW-1185">Reference proteome</keyword>